<name>V5SIS7_9HYPH</name>
<evidence type="ECO:0000313" key="2">
    <source>
        <dbReference type="Proteomes" id="UP000018542"/>
    </source>
</evidence>
<dbReference type="KEGG" id="hni:W911_04975"/>
<keyword evidence="2" id="KW-1185">Reference proteome</keyword>
<reference evidence="1 2" key="1">
    <citation type="journal article" date="2014" name="Genome Announc.">
        <title>Complete Genome Sequence of Hyphomicrobium nitrativorans Strain NL23, a Denitrifying Bacterium Isolated from Biofilm of a Methanol-Fed Denitrification System Treating Seawater at the Montreal Biodome.</title>
        <authorList>
            <person name="Martineau C."/>
            <person name="Villeneuve C."/>
            <person name="Mauffrey F."/>
            <person name="Villemur R."/>
        </authorList>
    </citation>
    <scope>NUCLEOTIDE SEQUENCE [LARGE SCALE GENOMIC DNA]</scope>
    <source>
        <strain evidence="1">NL23</strain>
    </source>
</reference>
<protein>
    <submittedName>
        <fullName evidence="1">Uncharacterized protein</fullName>
    </submittedName>
</protein>
<gene>
    <name evidence="1" type="ORF">W911_04975</name>
</gene>
<sequence>MWIRMLMASIYITLPKKARFWPLLRPFQLARAYVAAEREVAQRGIDTSTIIAAITRAWTTSPQLTSTFGRTARIIERQRDVKRRTIEQRRRQHINAAA</sequence>
<evidence type="ECO:0000313" key="1">
    <source>
        <dbReference type="EMBL" id="AHB49985.1"/>
    </source>
</evidence>
<proteinExistence type="predicted"/>
<dbReference type="STRING" id="1029756.W911_04975"/>
<organism evidence="1 2">
    <name type="scientific">Hyphomicrobium nitrativorans NL23</name>
    <dbReference type="NCBI Taxonomy" id="1029756"/>
    <lineage>
        <taxon>Bacteria</taxon>
        <taxon>Pseudomonadati</taxon>
        <taxon>Pseudomonadota</taxon>
        <taxon>Alphaproteobacteria</taxon>
        <taxon>Hyphomicrobiales</taxon>
        <taxon>Hyphomicrobiaceae</taxon>
        <taxon>Hyphomicrobium</taxon>
    </lineage>
</organism>
<dbReference type="Proteomes" id="UP000018542">
    <property type="component" value="Chromosome"/>
</dbReference>
<dbReference type="AlphaFoldDB" id="V5SIS7"/>
<dbReference type="HOGENOM" id="CLU_2329947_0_0_5"/>
<dbReference type="EMBL" id="CP006912">
    <property type="protein sequence ID" value="AHB49985.1"/>
    <property type="molecule type" value="Genomic_DNA"/>
</dbReference>
<dbReference type="PATRIC" id="fig|1029756.8.peg.1046"/>
<accession>V5SIS7</accession>